<proteinExistence type="predicted"/>
<dbReference type="PANTHER" id="PTHR17985">
    <property type="entry name" value="SER/THR-RICH PROTEIN T10 IN DGCR REGION"/>
    <property type="match status" value="1"/>
</dbReference>
<gene>
    <name evidence="1" type="ORF">FOT42_012940</name>
</gene>
<comment type="caution">
    <text evidence="1">The sequence shown here is derived from an EMBL/GenBank/DDBJ whole genome shotgun (WGS) entry which is preliminary data.</text>
</comment>
<organism evidence="1 2">
    <name type="scientific">Flagellimonas hadalis</name>
    <dbReference type="NCBI Taxonomy" id="2597517"/>
    <lineage>
        <taxon>Bacteria</taxon>
        <taxon>Pseudomonadati</taxon>
        <taxon>Bacteroidota</taxon>
        <taxon>Flavobacteriia</taxon>
        <taxon>Flavobacteriales</taxon>
        <taxon>Flavobacteriaceae</taxon>
        <taxon>Flagellimonas</taxon>
    </lineage>
</organism>
<evidence type="ECO:0000313" key="1">
    <source>
        <dbReference type="EMBL" id="KAB5486488.1"/>
    </source>
</evidence>
<dbReference type="EMBL" id="VNIK02000009">
    <property type="protein sequence ID" value="KAB5486488.1"/>
    <property type="molecule type" value="Genomic_DNA"/>
</dbReference>
<accession>A0A5N5ISE2</accession>
<dbReference type="InterPro" id="IPR008551">
    <property type="entry name" value="TANGO2"/>
</dbReference>
<reference evidence="1" key="1">
    <citation type="submission" date="2019-10" db="EMBL/GenBank/DDBJ databases">
        <title>Muricauda hadale sp. nov., a piezophilic bacterium isolated from hadopelagic water of the Mariana Trench.</title>
        <authorList>
            <person name="Wei Y."/>
        </authorList>
    </citation>
    <scope>NUCLEOTIDE SEQUENCE [LARGE SCALE GENOMIC DNA]</scope>
    <source>
        <strain evidence="1">MT-229</strain>
    </source>
</reference>
<dbReference type="AlphaFoldDB" id="A0A5N5ISE2"/>
<protein>
    <submittedName>
        <fullName evidence="1">NRDE family protein</fullName>
    </submittedName>
</protein>
<evidence type="ECO:0000313" key="2">
    <source>
        <dbReference type="Proteomes" id="UP000319204"/>
    </source>
</evidence>
<dbReference type="Pfam" id="PF05742">
    <property type="entry name" value="TANGO2"/>
    <property type="match status" value="1"/>
</dbReference>
<name>A0A5N5ISE2_9FLAO</name>
<sequence length="239" mass="26842">MCTVSFVPSGDKYMITSNRDEHISRPLAHEPKEETLGSMKVLFPKDPKAGGTWFALNENGAIAVLLNGAFVKHRSIGDYVKSRGLVLLDIIGAEDPVAMLSEIDLHNIEPFTLVLFHVHLLEFRWDGGQKYFRPLDKTKSHIWSSVTLYDDAVIGHRSSLFDKFMKGTQSVDASDVVDFHTNNNEDFENGFVIDRKTGLKTFSVTQAILEQEGQNLLKHIDLLNDKVFEVSFSSNQLTA</sequence>
<dbReference type="Proteomes" id="UP000319204">
    <property type="component" value="Unassembled WGS sequence"/>
</dbReference>
<dbReference type="PANTHER" id="PTHR17985:SF8">
    <property type="entry name" value="TRANSPORT AND GOLGI ORGANIZATION PROTEIN 2 HOMOLOG"/>
    <property type="match status" value="1"/>
</dbReference>
<keyword evidence="2" id="KW-1185">Reference proteome</keyword>
<dbReference type="OrthoDB" id="4380123at2"/>
<dbReference type="RefSeq" id="WP_151890973.1">
    <property type="nucleotide sequence ID" value="NZ_VNIK02000009.1"/>
</dbReference>